<keyword evidence="3" id="KW-1185">Reference proteome</keyword>
<accession>A0A5B9WCS6</accession>
<name>A0A5B9WCS6_9BACT</name>
<dbReference type="EMBL" id="CP042997">
    <property type="protein sequence ID" value="QEH37680.1"/>
    <property type="molecule type" value="Genomic_DNA"/>
</dbReference>
<evidence type="ECO:0000313" key="3">
    <source>
        <dbReference type="Proteomes" id="UP000324233"/>
    </source>
</evidence>
<keyword evidence="1" id="KW-0812">Transmembrane</keyword>
<keyword evidence="1" id="KW-0472">Membrane</keyword>
<feature type="transmembrane region" description="Helical" evidence="1">
    <location>
        <begin position="29"/>
        <end position="47"/>
    </location>
</feature>
<dbReference type="AlphaFoldDB" id="A0A5B9WCS6"/>
<proteinExistence type="predicted"/>
<dbReference type="KEGG" id="agv:OJF2_62710"/>
<dbReference type="RefSeq" id="WP_148597205.1">
    <property type="nucleotide sequence ID" value="NZ_CP042997.1"/>
</dbReference>
<sequence length="62" mass="7340">MTQDPIPARDESGARTPSRTRLLGAVRDWVVLAWVIVWFWVYVQTALAERFPQLLGWTRRLW</sequence>
<dbReference type="Proteomes" id="UP000324233">
    <property type="component" value="Chromosome"/>
</dbReference>
<protein>
    <submittedName>
        <fullName evidence="2">Uncharacterized protein</fullName>
    </submittedName>
</protein>
<keyword evidence="1" id="KW-1133">Transmembrane helix</keyword>
<gene>
    <name evidence="2" type="ORF">OJF2_62710</name>
</gene>
<organism evidence="2 3">
    <name type="scientific">Aquisphaera giovannonii</name>
    <dbReference type="NCBI Taxonomy" id="406548"/>
    <lineage>
        <taxon>Bacteria</taxon>
        <taxon>Pseudomonadati</taxon>
        <taxon>Planctomycetota</taxon>
        <taxon>Planctomycetia</taxon>
        <taxon>Isosphaerales</taxon>
        <taxon>Isosphaeraceae</taxon>
        <taxon>Aquisphaera</taxon>
    </lineage>
</organism>
<evidence type="ECO:0000313" key="2">
    <source>
        <dbReference type="EMBL" id="QEH37680.1"/>
    </source>
</evidence>
<evidence type="ECO:0000256" key="1">
    <source>
        <dbReference type="SAM" id="Phobius"/>
    </source>
</evidence>
<reference evidence="2 3" key="1">
    <citation type="submission" date="2019-08" db="EMBL/GenBank/DDBJ databases">
        <title>Deep-cultivation of Planctomycetes and their phenomic and genomic characterization uncovers novel biology.</title>
        <authorList>
            <person name="Wiegand S."/>
            <person name="Jogler M."/>
            <person name="Boedeker C."/>
            <person name="Pinto D."/>
            <person name="Vollmers J."/>
            <person name="Rivas-Marin E."/>
            <person name="Kohn T."/>
            <person name="Peeters S.H."/>
            <person name="Heuer A."/>
            <person name="Rast P."/>
            <person name="Oberbeckmann S."/>
            <person name="Bunk B."/>
            <person name="Jeske O."/>
            <person name="Meyerdierks A."/>
            <person name="Storesund J.E."/>
            <person name="Kallscheuer N."/>
            <person name="Luecker S."/>
            <person name="Lage O.M."/>
            <person name="Pohl T."/>
            <person name="Merkel B.J."/>
            <person name="Hornburger P."/>
            <person name="Mueller R.-W."/>
            <person name="Bruemmer F."/>
            <person name="Labrenz M."/>
            <person name="Spormann A.M."/>
            <person name="Op den Camp H."/>
            <person name="Overmann J."/>
            <person name="Amann R."/>
            <person name="Jetten M.S.M."/>
            <person name="Mascher T."/>
            <person name="Medema M.H."/>
            <person name="Devos D.P."/>
            <person name="Kaster A.-K."/>
            <person name="Ovreas L."/>
            <person name="Rohde M."/>
            <person name="Galperin M.Y."/>
            <person name="Jogler C."/>
        </authorList>
    </citation>
    <scope>NUCLEOTIDE SEQUENCE [LARGE SCALE GENOMIC DNA]</scope>
    <source>
        <strain evidence="2 3">OJF2</strain>
    </source>
</reference>
<dbReference type="OrthoDB" id="10006071at2"/>